<comment type="similarity">
    <text evidence="1">Belongs to the transglycosylase Slt family.</text>
</comment>
<evidence type="ECO:0000313" key="4">
    <source>
        <dbReference type="EMBL" id="MBD7976962.1"/>
    </source>
</evidence>
<dbReference type="EMBL" id="JACSQG010000002">
    <property type="protein sequence ID" value="MBD7976962.1"/>
    <property type="molecule type" value="Genomic_DNA"/>
</dbReference>
<dbReference type="RefSeq" id="WP_251835728.1">
    <property type="nucleotide sequence ID" value="NZ_JACSQG010000002.1"/>
</dbReference>
<proteinExistence type="inferred from homology"/>
<dbReference type="InterPro" id="IPR023346">
    <property type="entry name" value="Lysozyme-like_dom_sf"/>
</dbReference>
<gene>
    <name evidence="4" type="ORF">H9642_07130</name>
</gene>
<organism evidence="4 5">
    <name type="scientific">Serpens gallinarum</name>
    <dbReference type="NCBI Taxonomy" id="2763075"/>
    <lineage>
        <taxon>Bacteria</taxon>
        <taxon>Pseudomonadati</taxon>
        <taxon>Pseudomonadota</taxon>
        <taxon>Gammaproteobacteria</taxon>
        <taxon>Pseudomonadales</taxon>
        <taxon>Pseudomonadaceae</taxon>
        <taxon>Pseudomonas</taxon>
    </lineage>
</organism>
<dbReference type="CDD" id="cd16893">
    <property type="entry name" value="LT_MltC_MltE"/>
    <property type="match status" value="1"/>
</dbReference>
<feature type="signal peptide" evidence="2">
    <location>
        <begin position="1"/>
        <end position="24"/>
    </location>
</feature>
<reference evidence="4 5" key="1">
    <citation type="submission" date="2020-08" db="EMBL/GenBank/DDBJ databases">
        <title>A Genomic Blueprint of the Chicken Gut Microbiome.</title>
        <authorList>
            <person name="Gilroy R."/>
            <person name="Ravi A."/>
            <person name="Getino M."/>
            <person name="Pursley I."/>
            <person name="Horton D.L."/>
            <person name="Alikhan N.-F."/>
            <person name="Baker D."/>
            <person name="Gharbi K."/>
            <person name="Hall N."/>
            <person name="Watson M."/>
            <person name="Adriaenssens E.M."/>
            <person name="Foster-Nyarko E."/>
            <person name="Jarju S."/>
            <person name="Secka A."/>
            <person name="Antonio M."/>
            <person name="Oren A."/>
            <person name="Chaudhuri R."/>
            <person name="La Ragione R.M."/>
            <person name="Hildebrand F."/>
            <person name="Pallen M.J."/>
        </authorList>
    </citation>
    <scope>NUCLEOTIDE SEQUENCE [LARGE SCALE GENOMIC DNA]</scope>
    <source>
        <strain evidence="4 5">Sa2CUA2</strain>
    </source>
</reference>
<keyword evidence="5" id="KW-1185">Reference proteome</keyword>
<dbReference type="Proteomes" id="UP000611945">
    <property type="component" value="Unassembled WGS sequence"/>
</dbReference>
<dbReference type="PANTHER" id="PTHR37423">
    <property type="entry name" value="SOLUBLE LYTIC MUREIN TRANSGLYCOSYLASE-RELATED"/>
    <property type="match status" value="1"/>
</dbReference>
<evidence type="ECO:0000256" key="2">
    <source>
        <dbReference type="SAM" id="SignalP"/>
    </source>
</evidence>
<dbReference type="InterPro" id="IPR008258">
    <property type="entry name" value="Transglycosylase_SLT_dom_1"/>
</dbReference>
<dbReference type="PANTHER" id="PTHR37423:SF2">
    <property type="entry name" value="MEMBRANE-BOUND LYTIC MUREIN TRANSGLYCOSYLASE C"/>
    <property type="match status" value="1"/>
</dbReference>
<feature type="chain" id="PRO_5046344494" evidence="2">
    <location>
        <begin position="25"/>
        <end position="402"/>
    </location>
</feature>
<evidence type="ECO:0000259" key="3">
    <source>
        <dbReference type="Pfam" id="PF01464"/>
    </source>
</evidence>
<dbReference type="SUPFAM" id="SSF53955">
    <property type="entry name" value="Lysozyme-like"/>
    <property type="match status" value="1"/>
</dbReference>
<dbReference type="Pfam" id="PF01464">
    <property type="entry name" value="SLT"/>
    <property type="match status" value="1"/>
</dbReference>
<protein>
    <submittedName>
        <fullName evidence="4">Transglycosylase SLT domain-containing protein</fullName>
    </submittedName>
</protein>
<feature type="domain" description="Transglycosylase SLT" evidence="3">
    <location>
        <begin position="237"/>
        <end position="351"/>
    </location>
</feature>
<sequence length="402" mass="44463">MKRRVFLTTSLGTLAGLAWTSARAESEFEAYRRSQLAAQQRFRDGRSAEFDIYQRDFAAAFDTYRSSYADAVKARQQELAAYWRNAELSSQTRWVEYSDNKAIQRIVDFDANQITLRLRPEAGTPNQALIRRELHTLLSTDLASAFNNDPVSQTVEEAVAKAAPGLAEQTPVKHALVLGELFDSARPSPAQVEQVAQQLATGAVHSTSAAEGVVTITVALPAERPARKAQDFLAEVNASARKWQVEPALVLAVMHTESAFNPLARSPVPAYGLMQIVPGSAGKDATELVYGKARVVTPSYLYDAGKNIQLGAAYLHILQTRYLRAITHPESRLYCMIAAYNTGAGNVARSYTGTTNITKAATLINQRSPQANYEHLRIKLPYQETRDYLKRVVARLPGYREL</sequence>
<dbReference type="Gene3D" id="1.10.530.10">
    <property type="match status" value="1"/>
</dbReference>
<dbReference type="PROSITE" id="PS00922">
    <property type="entry name" value="TRANSGLYCOSYLASE"/>
    <property type="match status" value="1"/>
</dbReference>
<name>A0ABR8TMF9_9PSED</name>
<comment type="caution">
    <text evidence="4">The sequence shown here is derived from an EMBL/GenBank/DDBJ whole genome shotgun (WGS) entry which is preliminary data.</text>
</comment>
<dbReference type="InterPro" id="IPR000189">
    <property type="entry name" value="Transglyc_AS"/>
</dbReference>
<evidence type="ECO:0000256" key="1">
    <source>
        <dbReference type="ARBA" id="ARBA00007734"/>
    </source>
</evidence>
<evidence type="ECO:0000313" key="5">
    <source>
        <dbReference type="Proteomes" id="UP000611945"/>
    </source>
</evidence>
<keyword evidence="2" id="KW-0732">Signal</keyword>
<accession>A0ABR8TMF9</accession>